<dbReference type="GO" id="GO:0008270">
    <property type="term" value="F:zinc ion binding"/>
    <property type="evidence" value="ECO:0007669"/>
    <property type="project" value="UniProtKB-KW"/>
</dbReference>
<dbReference type="Proteomes" id="UP000807504">
    <property type="component" value="Unassembled WGS sequence"/>
</dbReference>
<sequence length="85" mass="9904">MLGERNCRILCGRRVRVELSSGKSRSSYRPPPRYNPDERCYECGERGHYARDCRGPKRGRSRLTQPQCINQLYRSSCIVVISIQQ</sequence>
<gene>
    <name evidence="3" type="ORF">HNY73_008794</name>
</gene>
<reference evidence="3" key="2">
    <citation type="submission" date="2020-06" db="EMBL/GenBank/DDBJ databases">
        <authorList>
            <person name="Sheffer M."/>
        </authorList>
    </citation>
    <scope>NUCLEOTIDE SEQUENCE</scope>
</reference>
<dbReference type="SUPFAM" id="SSF57756">
    <property type="entry name" value="Retrovirus zinc finger-like domains"/>
    <property type="match status" value="1"/>
</dbReference>
<comment type="caution">
    <text evidence="3">The sequence shown here is derived from an EMBL/GenBank/DDBJ whole genome shotgun (WGS) entry which is preliminary data.</text>
</comment>
<reference evidence="3" key="1">
    <citation type="journal article" date="2020" name="bioRxiv">
        <title>Chromosome-level reference genome of the European wasp spider Argiope bruennichi: a resource for studies on range expansion and evolutionary adaptation.</title>
        <authorList>
            <person name="Sheffer M.M."/>
            <person name="Hoppe A."/>
            <person name="Krehenwinkel H."/>
            <person name="Uhl G."/>
            <person name="Kuss A.W."/>
            <person name="Jensen L."/>
            <person name="Jensen C."/>
            <person name="Gillespie R.G."/>
            <person name="Hoff K.J."/>
            <person name="Prost S."/>
        </authorList>
    </citation>
    <scope>NUCLEOTIDE SEQUENCE</scope>
</reference>
<evidence type="ECO:0000313" key="4">
    <source>
        <dbReference type="Proteomes" id="UP000807504"/>
    </source>
</evidence>
<name>A0A8T0FCX6_ARGBR</name>
<dbReference type="AlphaFoldDB" id="A0A8T0FCX6"/>
<dbReference type="InterPro" id="IPR036875">
    <property type="entry name" value="Znf_CCHC_sf"/>
</dbReference>
<evidence type="ECO:0000313" key="3">
    <source>
        <dbReference type="EMBL" id="KAF8787170.1"/>
    </source>
</evidence>
<dbReference type="InterPro" id="IPR001878">
    <property type="entry name" value="Znf_CCHC"/>
</dbReference>
<evidence type="ECO:0000259" key="2">
    <source>
        <dbReference type="PROSITE" id="PS50158"/>
    </source>
</evidence>
<dbReference type="Gene3D" id="4.10.60.10">
    <property type="entry name" value="Zinc finger, CCHC-type"/>
    <property type="match status" value="1"/>
</dbReference>
<protein>
    <submittedName>
        <fullName evidence="3">Serine/arginine-rich splicing factor 7 like protein</fullName>
    </submittedName>
</protein>
<evidence type="ECO:0000256" key="1">
    <source>
        <dbReference type="PROSITE-ProRule" id="PRU00047"/>
    </source>
</evidence>
<keyword evidence="1" id="KW-0863">Zinc-finger</keyword>
<keyword evidence="1" id="KW-0862">Zinc</keyword>
<dbReference type="SMART" id="SM00343">
    <property type="entry name" value="ZnF_C2HC"/>
    <property type="match status" value="1"/>
</dbReference>
<dbReference type="PROSITE" id="PS50158">
    <property type="entry name" value="ZF_CCHC"/>
    <property type="match status" value="1"/>
</dbReference>
<accession>A0A8T0FCX6</accession>
<keyword evidence="4" id="KW-1185">Reference proteome</keyword>
<organism evidence="3 4">
    <name type="scientific">Argiope bruennichi</name>
    <name type="common">Wasp spider</name>
    <name type="synonym">Aranea bruennichi</name>
    <dbReference type="NCBI Taxonomy" id="94029"/>
    <lineage>
        <taxon>Eukaryota</taxon>
        <taxon>Metazoa</taxon>
        <taxon>Ecdysozoa</taxon>
        <taxon>Arthropoda</taxon>
        <taxon>Chelicerata</taxon>
        <taxon>Arachnida</taxon>
        <taxon>Araneae</taxon>
        <taxon>Araneomorphae</taxon>
        <taxon>Entelegynae</taxon>
        <taxon>Araneoidea</taxon>
        <taxon>Araneidae</taxon>
        <taxon>Argiope</taxon>
    </lineage>
</organism>
<dbReference type="Pfam" id="PF00098">
    <property type="entry name" value="zf-CCHC"/>
    <property type="match status" value="1"/>
</dbReference>
<feature type="domain" description="CCHC-type" evidence="2">
    <location>
        <begin position="39"/>
        <end position="54"/>
    </location>
</feature>
<dbReference type="GO" id="GO:0003676">
    <property type="term" value="F:nucleic acid binding"/>
    <property type="evidence" value="ECO:0007669"/>
    <property type="project" value="InterPro"/>
</dbReference>
<proteinExistence type="predicted"/>
<dbReference type="EMBL" id="JABXBU010000015">
    <property type="protein sequence ID" value="KAF8787170.1"/>
    <property type="molecule type" value="Genomic_DNA"/>
</dbReference>
<keyword evidence="1" id="KW-0479">Metal-binding</keyword>